<evidence type="ECO:0000313" key="8">
    <source>
        <dbReference type="EMBL" id="CAD9234646.1"/>
    </source>
</evidence>
<evidence type="ECO:0000256" key="5">
    <source>
        <dbReference type="ARBA" id="ARBA00023002"/>
    </source>
</evidence>
<keyword evidence="2" id="KW-0285">Flavoprotein</keyword>
<keyword evidence="4" id="KW-0521">NADP</keyword>
<feature type="domain" description="FAD-binding" evidence="7">
    <location>
        <begin position="375"/>
        <end position="425"/>
    </location>
</feature>
<dbReference type="SUPFAM" id="SSF51905">
    <property type="entry name" value="FAD/NAD(P)-binding domain"/>
    <property type="match status" value="1"/>
</dbReference>
<dbReference type="Pfam" id="PF01494">
    <property type="entry name" value="FAD_binding_3"/>
    <property type="match status" value="2"/>
</dbReference>
<dbReference type="AlphaFoldDB" id="A0A7S1TF27"/>
<gene>
    <name evidence="8" type="ORF">CCAE0312_LOCUS6736</name>
</gene>
<evidence type="ECO:0000256" key="2">
    <source>
        <dbReference type="ARBA" id="ARBA00022630"/>
    </source>
</evidence>
<sequence length="517" mass="58250">MVVLNSVSFVSVSLPEKRFQNGEWSLCKVRCKKSWAMCALEKGTAVGAVVVGGGPIGSVAALMLAARGWKDITVVERSSEPWVSNPARTFSYLVSHRGQKMLREIGLDDELSKLGVPTDVNSFALVSGDKALQVFRSYVKPEGNRPGYWMLRTHFLTAIYRLLEQRSDVIRVLKGYHLESIQKVVETGALELELHSDSEGASTQIETKFVLACDGANSKTRTELLSVVENPQDLDILTYDTPAAQLCYRSLQLPLKPSLNRNGTVGSDPTMIYVLSGHGFGSEPSKSSFRMGLLPVGIDPNLPRRGSFTMPWQHPFWEIKDTENMFRAFEENFPYFPVREVISHQAMEEFVHCEPVRFPLIQRIRKLSLLEGEASVFFLGDSAHAFPPDLGQGINAGLQDLEVLYDTLHQTQEDVAAASSLYHEEHDEDIQALMRLMQIGGPYQYRQDKFRNTLWVFNQVLRKNLHKLAPGLFYPQVFSLISFDLSYKEILRLANQTTRNIFILIFLLVSLCLKVVL</sequence>
<dbReference type="InterPro" id="IPR036188">
    <property type="entry name" value="FAD/NAD-bd_sf"/>
</dbReference>
<dbReference type="Gene3D" id="3.50.50.60">
    <property type="entry name" value="FAD/NAD(P)-binding domain"/>
    <property type="match status" value="1"/>
</dbReference>
<dbReference type="GO" id="GO:0004502">
    <property type="term" value="F:kynurenine 3-monooxygenase activity"/>
    <property type="evidence" value="ECO:0007669"/>
    <property type="project" value="TreeGrafter"/>
</dbReference>
<dbReference type="GO" id="GO:0070189">
    <property type="term" value="P:kynurenine metabolic process"/>
    <property type="evidence" value="ECO:0007669"/>
    <property type="project" value="TreeGrafter"/>
</dbReference>
<evidence type="ECO:0000256" key="1">
    <source>
        <dbReference type="ARBA" id="ARBA00001974"/>
    </source>
</evidence>
<keyword evidence="5" id="KW-0560">Oxidoreductase</keyword>
<keyword evidence="3" id="KW-0274">FAD</keyword>
<evidence type="ECO:0000256" key="6">
    <source>
        <dbReference type="ARBA" id="ARBA00023033"/>
    </source>
</evidence>
<dbReference type="PANTHER" id="PTHR46028:SF2">
    <property type="entry name" value="KYNURENINE 3-MONOOXYGENASE"/>
    <property type="match status" value="1"/>
</dbReference>
<accession>A0A7S1TF27</accession>
<dbReference type="PANTHER" id="PTHR46028">
    <property type="entry name" value="KYNURENINE 3-MONOOXYGENASE"/>
    <property type="match status" value="1"/>
</dbReference>
<keyword evidence="6" id="KW-0503">Monooxygenase</keyword>
<organism evidence="8">
    <name type="scientific">Compsopogon caeruleus</name>
    <dbReference type="NCBI Taxonomy" id="31354"/>
    <lineage>
        <taxon>Eukaryota</taxon>
        <taxon>Rhodophyta</taxon>
        <taxon>Compsopogonophyceae</taxon>
        <taxon>Compsopogonales</taxon>
        <taxon>Compsopogonaceae</taxon>
        <taxon>Compsopogon</taxon>
    </lineage>
</organism>
<evidence type="ECO:0000259" key="7">
    <source>
        <dbReference type="Pfam" id="PF01494"/>
    </source>
</evidence>
<dbReference type="GO" id="GO:0071949">
    <property type="term" value="F:FAD binding"/>
    <property type="evidence" value="ECO:0007669"/>
    <property type="project" value="InterPro"/>
</dbReference>
<protein>
    <recommendedName>
        <fullName evidence="7">FAD-binding domain-containing protein</fullName>
    </recommendedName>
</protein>
<dbReference type="InterPro" id="IPR002938">
    <property type="entry name" value="FAD-bd"/>
</dbReference>
<dbReference type="PRINTS" id="PR00420">
    <property type="entry name" value="RNGMNOXGNASE"/>
</dbReference>
<evidence type="ECO:0000256" key="3">
    <source>
        <dbReference type="ARBA" id="ARBA00022827"/>
    </source>
</evidence>
<dbReference type="EMBL" id="HBGH01012143">
    <property type="protein sequence ID" value="CAD9234646.1"/>
    <property type="molecule type" value="Transcribed_RNA"/>
</dbReference>
<evidence type="ECO:0000256" key="4">
    <source>
        <dbReference type="ARBA" id="ARBA00022857"/>
    </source>
</evidence>
<reference evidence="8" key="1">
    <citation type="submission" date="2021-01" db="EMBL/GenBank/DDBJ databases">
        <authorList>
            <person name="Corre E."/>
            <person name="Pelletier E."/>
            <person name="Niang G."/>
            <person name="Scheremetjew M."/>
            <person name="Finn R."/>
            <person name="Kale V."/>
            <person name="Holt S."/>
            <person name="Cochrane G."/>
            <person name="Meng A."/>
            <person name="Brown T."/>
            <person name="Cohen L."/>
        </authorList>
    </citation>
    <scope>NUCLEOTIDE SEQUENCE</scope>
    <source>
        <strain evidence="8">SAG 36.94</strain>
    </source>
</reference>
<comment type="cofactor">
    <cofactor evidence="1">
        <name>FAD</name>
        <dbReference type="ChEBI" id="CHEBI:57692"/>
    </cofactor>
</comment>
<name>A0A7S1TF27_9RHOD</name>
<feature type="domain" description="FAD-binding" evidence="7">
    <location>
        <begin position="48"/>
        <end position="225"/>
    </location>
</feature>
<proteinExistence type="predicted"/>